<dbReference type="Pfam" id="PF16555">
    <property type="entry name" value="GramPos_pilinD1"/>
    <property type="match status" value="1"/>
</dbReference>
<evidence type="ECO:0000256" key="2">
    <source>
        <dbReference type="SAM" id="Phobius"/>
    </source>
</evidence>
<sequence>MEQKSLCRRFAALLLMLCLLAAGALPALATSANIRLVDASGNPATGTIRVALYDSAKDKALSGGQLTLYRVAEVKRKNGDLSFEYCGDFYGCGIALGDLTDSTLADQLLEYMPQGARGTTKTVDADGNAAFEDLELGLYLIVQSKASNGYAPIKPFLVSLPMAENGKWNYEVDASPKVGGYTPVNPDTPPVPPTPVPDKPGTPDQPTEPTNPDTPKNPDGPGNPVSPGSSDSPVAPGNPDNPVAPGNPDNPALAGHPDGAVMSGLPQTGQLNWPVPVLAVSGVLLFAAGWVLNKKEALP</sequence>
<feature type="transmembrane region" description="Helical" evidence="2">
    <location>
        <begin position="273"/>
        <end position="292"/>
    </location>
</feature>
<proteinExistence type="predicted"/>
<accession>A0AB35YCI3</accession>
<dbReference type="Gene3D" id="2.60.40.10">
    <property type="entry name" value="Immunoglobulins"/>
    <property type="match status" value="1"/>
</dbReference>
<reference evidence="5" key="1">
    <citation type="submission" date="2024-03" db="EMBL/GenBank/DDBJ databases">
        <authorList>
            <person name="Plomp N."/>
            <person name="Harmsen H.J."/>
        </authorList>
    </citation>
    <scope>NUCLEOTIDE SEQUENCE</scope>
    <source>
        <strain evidence="5">HTF-128</strain>
    </source>
</reference>
<evidence type="ECO:0000259" key="4">
    <source>
        <dbReference type="Pfam" id="PF16555"/>
    </source>
</evidence>
<feature type="chain" id="PRO_5044309069" evidence="3">
    <location>
        <begin position="30"/>
        <end position="299"/>
    </location>
</feature>
<comment type="caution">
    <text evidence="5">The sequence shown here is derived from an EMBL/GenBank/DDBJ whole genome shotgun (WGS) entry which is preliminary data.</text>
</comment>
<feature type="region of interest" description="Disordered" evidence="1">
    <location>
        <begin position="179"/>
        <end position="265"/>
    </location>
</feature>
<dbReference type="AlphaFoldDB" id="A0AB35YCI3"/>
<evidence type="ECO:0000256" key="1">
    <source>
        <dbReference type="SAM" id="MobiDB-lite"/>
    </source>
</evidence>
<feature type="signal peptide" evidence="3">
    <location>
        <begin position="1"/>
        <end position="29"/>
    </location>
</feature>
<keyword evidence="3" id="KW-0732">Signal</keyword>
<dbReference type="EMBL" id="JBBFGL010000008">
    <property type="protein sequence ID" value="MEJ5196348.1"/>
    <property type="molecule type" value="Genomic_DNA"/>
</dbReference>
<evidence type="ECO:0000313" key="5">
    <source>
        <dbReference type="EMBL" id="MEJ5196348.1"/>
    </source>
</evidence>
<dbReference type="Proteomes" id="UP001373196">
    <property type="component" value="Unassembled WGS sequence"/>
</dbReference>
<feature type="compositionally biased region" description="Polar residues" evidence="1">
    <location>
        <begin position="205"/>
        <end position="214"/>
    </location>
</feature>
<organism evidence="5 6">
    <name type="scientific">Faecalibacterium wellingii</name>
    <dbReference type="NCBI Taxonomy" id="2929491"/>
    <lineage>
        <taxon>Bacteria</taxon>
        <taxon>Bacillati</taxon>
        <taxon>Bacillota</taxon>
        <taxon>Clostridia</taxon>
        <taxon>Eubacteriales</taxon>
        <taxon>Oscillospiraceae</taxon>
        <taxon>Faecalibacterium</taxon>
    </lineage>
</organism>
<feature type="domain" description="Gram-positive pilin subunit D1 N-terminal" evidence="4">
    <location>
        <begin position="116"/>
        <end position="177"/>
    </location>
</feature>
<name>A0AB35YCI3_9FIRM</name>
<gene>
    <name evidence="5" type="ORF">WF834_09230</name>
</gene>
<protein>
    <submittedName>
        <fullName evidence="5">SpaA isopeptide-forming pilin-related protein</fullName>
    </submittedName>
</protein>
<feature type="compositionally biased region" description="Pro residues" evidence="1">
    <location>
        <begin position="186"/>
        <end position="200"/>
    </location>
</feature>
<dbReference type="InterPro" id="IPR032364">
    <property type="entry name" value="GramPos_pilinD1_N"/>
</dbReference>
<evidence type="ECO:0000313" key="6">
    <source>
        <dbReference type="Proteomes" id="UP001373196"/>
    </source>
</evidence>
<evidence type="ECO:0000256" key="3">
    <source>
        <dbReference type="SAM" id="SignalP"/>
    </source>
</evidence>
<keyword evidence="2" id="KW-0812">Transmembrane</keyword>
<dbReference type="RefSeq" id="WP_339395678.1">
    <property type="nucleotide sequence ID" value="NZ_JBBFGL010000008.1"/>
</dbReference>
<dbReference type="InterPro" id="IPR013783">
    <property type="entry name" value="Ig-like_fold"/>
</dbReference>
<keyword evidence="2" id="KW-0472">Membrane</keyword>
<keyword evidence="2" id="KW-1133">Transmembrane helix</keyword>